<sequence length="323" mass="33733">MRPTGHGPAGPRLAIVPDDCLRPPALRPGDAVMLVSPSGPTRPERVARGIELLTGWGLRPVPAPNAYARRGYLAGDDALRAADLNAAFADPEIRGVICTRGGYGAQRVVDLIDMAAVRRDPKVVAGFSDITALQFALWRGARLAGVHGPGAAWRDERTPIRSAESLHAALTSTEPVTVTAVEAEETYPVRVPGRAEGRLLGGNLCLITASIGTPDMPDLTGAILLVEEVQEPPYKIDRMLTHLRRCGALDGIAGVAVGQFTECADGWDTTVVDVLTDRLGDLGVPVLGGLPVGHGPGQLTVPVGTPATLDATTGTLTVTPAVR</sequence>
<evidence type="ECO:0000256" key="2">
    <source>
        <dbReference type="ARBA" id="ARBA00022645"/>
    </source>
</evidence>
<evidence type="ECO:0000313" key="8">
    <source>
        <dbReference type="EMBL" id="SCE89556.1"/>
    </source>
</evidence>
<dbReference type="InterPro" id="IPR003507">
    <property type="entry name" value="S66_fam"/>
</dbReference>
<dbReference type="InterPro" id="IPR027461">
    <property type="entry name" value="Carboxypeptidase_A_C_sf"/>
</dbReference>
<reference evidence="8 9" key="1">
    <citation type="submission" date="2016-06" db="EMBL/GenBank/DDBJ databases">
        <authorList>
            <person name="Varghese N."/>
            <person name="Submissions Spin"/>
        </authorList>
    </citation>
    <scope>NUCLEOTIDE SEQUENCE [LARGE SCALE GENOMIC DNA]</scope>
    <source>
        <strain evidence="8 9">DSM 45142</strain>
    </source>
</reference>
<dbReference type="Gene3D" id="3.50.30.60">
    <property type="entry name" value="LD-carboxypeptidase A C-terminal domain-like"/>
    <property type="match status" value="1"/>
</dbReference>
<dbReference type="InterPro" id="IPR027478">
    <property type="entry name" value="LdcA_N"/>
</dbReference>
<organism evidence="8 9">
    <name type="scientific">Micromonospora tulbaghiae</name>
    <dbReference type="NCBI Taxonomy" id="479978"/>
    <lineage>
        <taxon>Bacteria</taxon>
        <taxon>Bacillati</taxon>
        <taxon>Actinomycetota</taxon>
        <taxon>Actinomycetes</taxon>
        <taxon>Micromonosporales</taxon>
        <taxon>Micromonosporaceae</taxon>
        <taxon>Micromonospora</taxon>
    </lineage>
</organism>
<proteinExistence type="inferred from homology"/>
<dbReference type="Pfam" id="PF17676">
    <property type="entry name" value="Peptidase_S66C"/>
    <property type="match status" value="1"/>
</dbReference>
<gene>
    <name evidence="8" type="ORF">GA0070562_3887</name>
</gene>
<feature type="domain" description="LD-carboxypeptidase N-terminal" evidence="6">
    <location>
        <begin position="32"/>
        <end position="148"/>
    </location>
</feature>
<keyword evidence="4" id="KW-0378">Hydrolase</keyword>
<evidence type="ECO:0000259" key="6">
    <source>
        <dbReference type="Pfam" id="PF02016"/>
    </source>
</evidence>
<dbReference type="GO" id="GO:0004180">
    <property type="term" value="F:carboxypeptidase activity"/>
    <property type="evidence" value="ECO:0007669"/>
    <property type="project" value="UniProtKB-KW"/>
</dbReference>
<evidence type="ECO:0000259" key="7">
    <source>
        <dbReference type="Pfam" id="PF17676"/>
    </source>
</evidence>
<dbReference type="SUPFAM" id="SSF52317">
    <property type="entry name" value="Class I glutamine amidotransferase-like"/>
    <property type="match status" value="1"/>
</dbReference>
<keyword evidence="5" id="KW-0720">Serine protease</keyword>
<keyword evidence="3" id="KW-0645">Protease</keyword>
<dbReference type="EMBL" id="FMCQ01000004">
    <property type="protein sequence ID" value="SCE89556.1"/>
    <property type="molecule type" value="Genomic_DNA"/>
</dbReference>
<dbReference type="PIRSF" id="PIRSF028757">
    <property type="entry name" value="LD-carboxypeptidase"/>
    <property type="match status" value="1"/>
</dbReference>
<dbReference type="InterPro" id="IPR029062">
    <property type="entry name" value="Class_I_gatase-like"/>
</dbReference>
<dbReference type="CDD" id="cd07025">
    <property type="entry name" value="Peptidase_S66"/>
    <property type="match status" value="1"/>
</dbReference>
<protein>
    <submittedName>
        <fullName evidence="8">Muramoyltetrapeptide carboxypeptidase</fullName>
    </submittedName>
</protein>
<keyword evidence="2 8" id="KW-0121">Carboxypeptidase</keyword>
<keyword evidence="9" id="KW-1185">Reference proteome</keyword>
<dbReference type="InterPro" id="IPR040449">
    <property type="entry name" value="Peptidase_S66_N"/>
</dbReference>
<evidence type="ECO:0000256" key="5">
    <source>
        <dbReference type="ARBA" id="ARBA00022825"/>
    </source>
</evidence>
<comment type="similarity">
    <text evidence="1">Belongs to the peptidase S66 family.</text>
</comment>
<comment type="caution">
    <text evidence="8">The sequence shown here is derived from an EMBL/GenBank/DDBJ whole genome shotgun (WGS) entry which is preliminary data.</text>
</comment>
<accession>A0ABY0KMB4</accession>
<evidence type="ECO:0000313" key="9">
    <source>
        <dbReference type="Proteomes" id="UP000199405"/>
    </source>
</evidence>
<dbReference type="PANTHER" id="PTHR30237">
    <property type="entry name" value="MURAMOYLTETRAPEPTIDE CARBOXYPEPTIDASE"/>
    <property type="match status" value="1"/>
</dbReference>
<evidence type="ECO:0000256" key="3">
    <source>
        <dbReference type="ARBA" id="ARBA00022670"/>
    </source>
</evidence>
<dbReference type="SUPFAM" id="SSF141986">
    <property type="entry name" value="LD-carboxypeptidase A C-terminal domain-like"/>
    <property type="match status" value="1"/>
</dbReference>
<dbReference type="InterPro" id="IPR040921">
    <property type="entry name" value="Peptidase_S66C"/>
</dbReference>
<dbReference type="Gene3D" id="3.40.50.10740">
    <property type="entry name" value="Class I glutamine amidotransferase-like"/>
    <property type="match status" value="1"/>
</dbReference>
<evidence type="ECO:0000256" key="4">
    <source>
        <dbReference type="ARBA" id="ARBA00022801"/>
    </source>
</evidence>
<evidence type="ECO:0000256" key="1">
    <source>
        <dbReference type="ARBA" id="ARBA00010233"/>
    </source>
</evidence>
<name>A0ABY0KMB4_9ACTN</name>
<dbReference type="Proteomes" id="UP000199405">
    <property type="component" value="Unassembled WGS sequence"/>
</dbReference>
<dbReference type="Pfam" id="PF02016">
    <property type="entry name" value="Peptidase_S66"/>
    <property type="match status" value="1"/>
</dbReference>
<feature type="domain" description="LD-carboxypeptidase C-terminal" evidence="7">
    <location>
        <begin position="196"/>
        <end position="309"/>
    </location>
</feature>
<dbReference type="PANTHER" id="PTHR30237:SF2">
    <property type="entry name" value="MUREIN TETRAPEPTIDE CARBOXYPEPTIDASE"/>
    <property type="match status" value="1"/>
</dbReference>